<dbReference type="AlphaFoldDB" id="A0A433Q1G0"/>
<name>A0A433Q1G0_9FUNG</name>
<evidence type="ECO:0000313" key="1">
    <source>
        <dbReference type="EMBL" id="RUS23630.1"/>
    </source>
</evidence>
<sequence>MKSTKWLTDNLKLAKALHDMLVYLELLVDNWESLIKKLQVIRLVNSENDKRLRSCFQQPSHIQDGSRAVHRVDAE</sequence>
<proteinExistence type="predicted"/>
<accession>A0A433Q1G0</accession>
<organism evidence="1 2">
    <name type="scientific">Jimgerdemannia flammicorona</name>
    <dbReference type="NCBI Taxonomy" id="994334"/>
    <lineage>
        <taxon>Eukaryota</taxon>
        <taxon>Fungi</taxon>
        <taxon>Fungi incertae sedis</taxon>
        <taxon>Mucoromycota</taxon>
        <taxon>Mucoromycotina</taxon>
        <taxon>Endogonomycetes</taxon>
        <taxon>Endogonales</taxon>
        <taxon>Endogonaceae</taxon>
        <taxon>Jimgerdemannia</taxon>
    </lineage>
</organism>
<comment type="caution">
    <text evidence="1">The sequence shown here is derived from an EMBL/GenBank/DDBJ whole genome shotgun (WGS) entry which is preliminary data.</text>
</comment>
<keyword evidence="2" id="KW-1185">Reference proteome</keyword>
<evidence type="ECO:0000313" key="2">
    <source>
        <dbReference type="Proteomes" id="UP000274822"/>
    </source>
</evidence>
<protein>
    <submittedName>
        <fullName evidence="1">Uncharacterized protein</fullName>
    </submittedName>
</protein>
<gene>
    <name evidence="1" type="ORF">BC938DRAFT_474853</name>
</gene>
<reference evidence="1 2" key="1">
    <citation type="journal article" date="2018" name="New Phytol.">
        <title>Phylogenomics of Endogonaceae and evolution of mycorrhizas within Mucoromycota.</title>
        <authorList>
            <person name="Chang Y."/>
            <person name="Desiro A."/>
            <person name="Na H."/>
            <person name="Sandor L."/>
            <person name="Lipzen A."/>
            <person name="Clum A."/>
            <person name="Barry K."/>
            <person name="Grigoriev I.V."/>
            <person name="Martin F.M."/>
            <person name="Stajich J.E."/>
            <person name="Smith M.E."/>
            <person name="Bonito G."/>
            <person name="Spatafora J.W."/>
        </authorList>
    </citation>
    <scope>NUCLEOTIDE SEQUENCE [LARGE SCALE GENOMIC DNA]</scope>
    <source>
        <strain evidence="1 2">AD002</strain>
    </source>
</reference>
<dbReference type="Proteomes" id="UP000274822">
    <property type="component" value="Unassembled WGS sequence"/>
</dbReference>
<dbReference type="EMBL" id="RBNJ01019094">
    <property type="protein sequence ID" value="RUS23630.1"/>
    <property type="molecule type" value="Genomic_DNA"/>
</dbReference>